<dbReference type="EC" id="4.2.2.29" evidence="7"/>
<comment type="similarity">
    <text evidence="7">Belongs to the transglycosylase MltG family.</text>
</comment>
<evidence type="ECO:0000256" key="3">
    <source>
        <dbReference type="ARBA" id="ARBA00022989"/>
    </source>
</evidence>
<dbReference type="GO" id="GO:0009252">
    <property type="term" value="P:peptidoglycan biosynthetic process"/>
    <property type="evidence" value="ECO:0007669"/>
    <property type="project" value="UniProtKB-UniRule"/>
</dbReference>
<dbReference type="AlphaFoldDB" id="A0A1H3X1Z7"/>
<keyword evidence="4 7" id="KW-0472">Membrane</keyword>
<sequence>MSKKTLLWSLVGVFVVVIAAGVAVRQQFYGNAVAEEYDLYVSGRAEYGQAVDSLMPHIRHRRAFEAYARRIDLGATFKPGHYVLKPGMSVIEVARMLKLGMQTPVRVTINNVRIPAQLAQKLARQIDADSAAIMQALTSKELAAEVGFDSVTLFSMFIPDSYEFYWTVTPEEFVKRMKREYDRFWTSERDAKRKRSGLSRMEVMTLASIVYEETRKTDEMPRIAGVYVNRLRKGIPLQADPTVKYAMQDFALRRILYKHLKYPSPYNTYINKGLPPSPICMPGKNAIDAVLDFEKHDYIFFCARPTFDGYHNFARTLSEHNANARAYSAELNRRKIK</sequence>
<feature type="site" description="Important for catalytic activity" evidence="7">
    <location>
        <position position="213"/>
    </location>
</feature>
<dbReference type="Proteomes" id="UP000183253">
    <property type="component" value="Unassembled WGS sequence"/>
</dbReference>
<dbReference type="GO" id="GO:0005886">
    <property type="term" value="C:plasma membrane"/>
    <property type="evidence" value="ECO:0007669"/>
    <property type="project" value="UniProtKB-UniRule"/>
</dbReference>
<dbReference type="PANTHER" id="PTHR30518">
    <property type="entry name" value="ENDOLYTIC MUREIN TRANSGLYCOSYLASE"/>
    <property type="match status" value="1"/>
</dbReference>
<evidence type="ECO:0000313" key="8">
    <source>
        <dbReference type="EMBL" id="SDZ92558.1"/>
    </source>
</evidence>
<evidence type="ECO:0000256" key="2">
    <source>
        <dbReference type="ARBA" id="ARBA00022692"/>
    </source>
</evidence>
<dbReference type="GO" id="GO:0071555">
    <property type="term" value="P:cell wall organization"/>
    <property type="evidence" value="ECO:0007669"/>
    <property type="project" value="UniProtKB-KW"/>
</dbReference>
<evidence type="ECO:0000256" key="5">
    <source>
        <dbReference type="ARBA" id="ARBA00023239"/>
    </source>
</evidence>
<reference evidence="8 9" key="1">
    <citation type="submission" date="2016-10" db="EMBL/GenBank/DDBJ databases">
        <authorList>
            <person name="de Groot N.N."/>
        </authorList>
    </citation>
    <scope>NUCLEOTIDE SEQUENCE [LARGE SCALE GENOMIC DNA]</scope>
    <source>
        <strain evidence="8 9">DSM 25383</strain>
    </source>
</reference>
<evidence type="ECO:0000256" key="4">
    <source>
        <dbReference type="ARBA" id="ARBA00023136"/>
    </source>
</evidence>
<dbReference type="EMBL" id="FNRI01000001">
    <property type="protein sequence ID" value="SDZ92558.1"/>
    <property type="molecule type" value="Genomic_DNA"/>
</dbReference>
<name>A0A1H3X1Z7_9BACT</name>
<comment type="function">
    <text evidence="7">Functions as a peptidoglycan terminase that cleaves nascent peptidoglycan strands endolytically to terminate their elongation.</text>
</comment>
<evidence type="ECO:0000256" key="6">
    <source>
        <dbReference type="ARBA" id="ARBA00023316"/>
    </source>
</evidence>
<proteinExistence type="inferred from homology"/>
<keyword evidence="6 7" id="KW-0961">Cell wall biogenesis/degradation</keyword>
<evidence type="ECO:0000256" key="1">
    <source>
        <dbReference type="ARBA" id="ARBA00022475"/>
    </source>
</evidence>
<keyword evidence="5 7" id="KW-0456">Lyase</keyword>
<dbReference type="NCBIfam" id="TIGR00247">
    <property type="entry name" value="endolytic transglycosylase MltG"/>
    <property type="match status" value="1"/>
</dbReference>
<dbReference type="CDD" id="cd08010">
    <property type="entry name" value="MltG_like"/>
    <property type="match status" value="1"/>
</dbReference>
<evidence type="ECO:0000256" key="7">
    <source>
        <dbReference type="HAMAP-Rule" id="MF_02065"/>
    </source>
</evidence>
<dbReference type="OrthoDB" id="9814591at2"/>
<dbReference type="PANTHER" id="PTHR30518:SF2">
    <property type="entry name" value="ENDOLYTIC MUREIN TRANSGLYCOSYLASE"/>
    <property type="match status" value="1"/>
</dbReference>
<evidence type="ECO:0000313" key="9">
    <source>
        <dbReference type="Proteomes" id="UP000183253"/>
    </source>
</evidence>
<dbReference type="HAMAP" id="MF_02065">
    <property type="entry name" value="MltG"/>
    <property type="match status" value="1"/>
</dbReference>
<keyword evidence="9" id="KW-1185">Reference proteome</keyword>
<keyword evidence="1 7" id="KW-1003">Cell membrane</keyword>
<dbReference type="InterPro" id="IPR003770">
    <property type="entry name" value="MLTG-like"/>
</dbReference>
<comment type="catalytic activity">
    <reaction evidence="7">
        <text>a peptidoglycan chain = a peptidoglycan chain with N-acetyl-1,6-anhydromuramyl-[peptide] at the reducing end + a peptidoglycan chain with N-acetylglucosamine at the non-reducing end.</text>
        <dbReference type="EC" id="4.2.2.29"/>
    </reaction>
</comment>
<keyword evidence="3 7" id="KW-1133">Transmembrane helix</keyword>
<dbReference type="Pfam" id="PF02618">
    <property type="entry name" value="YceG"/>
    <property type="match status" value="1"/>
</dbReference>
<organism evidence="8 9">
    <name type="scientific">Alistipes timonensis JC136</name>
    <dbReference type="NCBI Taxonomy" id="1033731"/>
    <lineage>
        <taxon>Bacteria</taxon>
        <taxon>Pseudomonadati</taxon>
        <taxon>Bacteroidota</taxon>
        <taxon>Bacteroidia</taxon>
        <taxon>Bacteroidales</taxon>
        <taxon>Rikenellaceae</taxon>
        <taxon>Alistipes</taxon>
    </lineage>
</organism>
<dbReference type="Gene3D" id="3.30.160.60">
    <property type="entry name" value="Classic Zinc Finger"/>
    <property type="match status" value="1"/>
</dbReference>
<gene>
    <name evidence="7" type="primary">mltG</name>
    <name evidence="8" type="ORF">SAMN05444145_10157</name>
</gene>
<protein>
    <recommendedName>
        <fullName evidence="7">Endolytic murein transglycosylase</fullName>
        <ecNumber evidence="7">4.2.2.29</ecNumber>
    </recommendedName>
    <alternativeName>
        <fullName evidence="7">Peptidoglycan lytic transglycosylase</fullName>
    </alternativeName>
    <alternativeName>
        <fullName evidence="7">Peptidoglycan polymerization terminase</fullName>
    </alternativeName>
</protein>
<dbReference type="Gene3D" id="3.30.1490.480">
    <property type="entry name" value="Endolytic murein transglycosylase"/>
    <property type="match status" value="1"/>
</dbReference>
<dbReference type="STRING" id="1033731.SAMN05444145_10157"/>
<keyword evidence="2 7" id="KW-0812">Transmembrane</keyword>
<dbReference type="GO" id="GO:0008932">
    <property type="term" value="F:lytic endotransglycosylase activity"/>
    <property type="evidence" value="ECO:0007669"/>
    <property type="project" value="UniProtKB-UniRule"/>
</dbReference>
<accession>A0A1H3X1Z7</accession>
<dbReference type="RefSeq" id="WP_026020543.1">
    <property type="nucleotide sequence ID" value="NZ_CAEG01000001.1"/>
</dbReference>